<organism evidence="1">
    <name type="scientific">Arundo donax</name>
    <name type="common">Giant reed</name>
    <name type="synonym">Donax arundinaceus</name>
    <dbReference type="NCBI Taxonomy" id="35708"/>
    <lineage>
        <taxon>Eukaryota</taxon>
        <taxon>Viridiplantae</taxon>
        <taxon>Streptophyta</taxon>
        <taxon>Embryophyta</taxon>
        <taxon>Tracheophyta</taxon>
        <taxon>Spermatophyta</taxon>
        <taxon>Magnoliopsida</taxon>
        <taxon>Liliopsida</taxon>
        <taxon>Poales</taxon>
        <taxon>Poaceae</taxon>
        <taxon>PACMAD clade</taxon>
        <taxon>Arundinoideae</taxon>
        <taxon>Arundineae</taxon>
        <taxon>Arundo</taxon>
    </lineage>
</organism>
<protein>
    <submittedName>
        <fullName evidence="1">Uncharacterized protein</fullName>
    </submittedName>
</protein>
<proteinExistence type="predicted"/>
<dbReference type="EMBL" id="GBRH01281955">
    <property type="protein sequence ID" value="JAD15940.1"/>
    <property type="molecule type" value="Transcribed_RNA"/>
</dbReference>
<reference evidence="1" key="1">
    <citation type="submission" date="2014-09" db="EMBL/GenBank/DDBJ databases">
        <authorList>
            <person name="Magalhaes I.L.F."/>
            <person name="Oliveira U."/>
            <person name="Santos F.R."/>
            <person name="Vidigal T.H.D.A."/>
            <person name="Brescovit A.D."/>
            <person name="Santos A.J."/>
        </authorList>
    </citation>
    <scope>NUCLEOTIDE SEQUENCE</scope>
    <source>
        <tissue evidence="1">Shoot tissue taken approximately 20 cm above the soil surface</tissue>
    </source>
</reference>
<evidence type="ECO:0000313" key="1">
    <source>
        <dbReference type="EMBL" id="JAD15940.1"/>
    </source>
</evidence>
<dbReference type="AlphaFoldDB" id="A0A0A9TJ32"/>
<name>A0A0A9TJ32_ARUDO</name>
<accession>A0A0A9TJ32</accession>
<sequence>MIIMNSSIISDKLEHTNKQAGL</sequence>
<reference evidence="1" key="2">
    <citation type="journal article" date="2015" name="Data Brief">
        <title>Shoot transcriptome of the giant reed, Arundo donax.</title>
        <authorList>
            <person name="Barrero R.A."/>
            <person name="Guerrero F.D."/>
            <person name="Moolhuijzen P."/>
            <person name="Goolsby J.A."/>
            <person name="Tidwell J."/>
            <person name="Bellgard S.E."/>
            <person name="Bellgard M.I."/>
        </authorList>
    </citation>
    <scope>NUCLEOTIDE SEQUENCE</scope>
    <source>
        <tissue evidence="1">Shoot tissue taken approximately 20 cm above the soil surface</tissue>
    </source>
</reference>